<keyword evidence="9" id="KW-1133">Transmembrane helix</keyword>
<dbReference type="CDD" id="cd00075">
    <property type="entry name" value="HATPase"/>
    <property type="match status" value="1"/>
</dbReference>
<dbReference type="InterPro" id="IPR005467">
    <property type="entry name" value="His_kinase_dom"/>
</dbReference>
<dbReference type="Gene3D" id="3.30.450.20">
    <property type="entry name" value="PAS domain"/>
    <property type="match status" value="2"/>
</dbReference>
<dbReference type="EMBL" id="FNQE01000027">
    <property type="protein sequence ID" value="SDZ24205.1"/>
    <property type="molecule type" value="Genomic_DNA"/>
</dbReference>
<dbReference type="SUPFAM" id="SSF55785">
    <property type="entry name" value="PYP-like sensor domain (PAS domain)"/>
    <property type="match status" value="1"/>
</dbReference>
<dbReference type="InterPro" id="IPR003594">
    <property type="entry name" value="HATPase_dom"/>
</dbReference>
<dbReference type="Pfam" id="PF00672">
    <property type="entry name" value="HAMP"/>
    <property type="match status" value="1"/>
</dbReference>
<dbReference type="CDD" id="cd06225">
    <property type="entry name" value="HAMP"/>
    <property type="match status" value="1"/>
</dbReference>
<feature type="transmembrane region" description="Helical" evidence="9">
    <location>
        <begin position="183"/>
        <end position="203"/>
    </location>
</feature>
<dbReference type="InterPro" id="IPR035965">
    <property type="entry name" value="PAS-like_dom_sf"/>
</dbReference>
<dbReference type="InterPro" id="IPR004358">
    <property type="entry name" value="Sig_transdc_His_kin-like_C"/>
</dbReference>
<dbReference type="InterPro" id="IPR050351">
    <property type="entry name" value="BphY/WalK/GraS-like"/>
</dbReference>
<keyword evidence="5" id="KW-0808">Transferase</keyword>
<evidence type="ECO:0000256" key="3">
    <source>
        <dbReference type="ARBA" id="ARBA00012438"/>
    </source>
</evidence>
<dbReference type="InterPro" id="IPR003660">
    <property type="entry name" value="HAMP_dom"/>
</dbReference>
<dbReference type="Pfam" id="PF00512">
    <property type="entry name" value="HisKA"/>
    <property type="match status" value="1"/>
</dbReference>
<dbReference type="SUPFAM" id="SSF158472">
    <property type="entry name" value="HAMP domain-like"/>
    <property type="match status" value="1"/>
</dbReference>
<dbReference type="SMART" id="SM00388">
    <property type="entry name" value="HisKA"/>
    <property type="match status" value="1"/>
</dbReference>
<feature type="domain" description="HAMP" evidence="12">
    <location>
        <begin position="204"/>
        <end position="256"/>
    </location>
</feature>
<dbReference type="SMART" id="SM00387">
    <property type="entry name" value="HATPase_c"/>
    <property type="match status" value="1"/>
</dbReference>
<dbReference type="SMART" id="SM00091">
    <property type="entry name" value="PAS"/>
    <property type="match status" value="1"/>
</dbReference>
<dbReference type="Pfam" id="PF13426">
    <property type="entry name" value="PAS_9"/>
    <property type="match status" value="1"/>
</dbReference>
<dbReference type="Gene3D" id="1.10.8.500">
    <property type="entry name" value="HAMP domain in histidine kinase"/>
    <property type="match status" value="1"/>
</dbReference>
<keyword evidence="4" id="KW-0597">Phosphoprotein</keyword>
<evidence type="ECO:0000256" key="1">
    <source>
        <dbReference type="ARBA" id="ARBA00000085"/>
    </source>
</evidence>
<dbReference type="Gene3D" id="3.30.565.10">
    <property type="entry name" value="Histidine kinase-like ATPase, C-terminal domain"/>
    <property type="match status" value="1"/>
</dbReference>
<dbReference type="FunFam" id="1.10.287.130:FF:000001">
    <property type="entry name" value="Two-component sensor histidine kinase"/>
    <property type="match status" value="1"/>
</dbReference>
<dbReference type="GO" id="GO:0005886">
    <property type="term" value="C:plasma membrane"/>
    <property type="evidence" value="ECO:0007669"/>
    <property type="project" value="TreeGrafter"/>
</dbReference>
<gene>
    <name evidence="13" type="ORF">SAMN05660462_02343</name>
</gene>
<dbReference type="PROSITE" id="PS50112">
    <property type="entry name" value="PAS"/>
    <property type="match status" value="1"/>
</dbReference>
<comment type="catalytic activity">
    <reaction evidence="1">
        <text>ATP + protein L-histidine = ADP + protein N-phospho-L-histidine.</text>
        <dbReference type="EC" id="2.7.13.3"/>
    </reaction>
</comment>
<dbReference type="Proteomes" id="UP000198625">
    <property type="component" value="Unassembled WGS sequence"/>
</dbReference>
<dbReference type="PROSITE" id="PS50885">
    <property type="entry name" value="HAMP"/>
    <property type="match status" value="1"/>
</dbReference>
<dbReference type="PANTHER" id="PTHR45453:SF1">
    <property type="entry name" value="PHOSPHATE REGULON SENSOR PROTEIN PHOR"/>
    <property type="match status" value="1"/>
</dbReference>
<dbReference type="Pfam" id="PF02518">
    <property type="entry name" value="HATPase_c"/>
    <property type="match status" value="1"/>
</dbReference>
<evidence type="ECO:0000256" key="8">
    <source>
        <dbReference type="ARBA" id="ARBA00023136"/>
    </source>
</evidence>
<dbReference type="GO" id="GO:0000155">
    <property type="term" value="F:phosphorelay sensor kinase activity"/>
    <property type="evidence" value="ECO:0007669"/>
    <property type="project" value="InterPro"/>
</dbReference>
<dbReference type="PRINTS" id="PR00344">
    <property type="entry name" value="BCTRLSENSOR"/>
</dbReference>
<dbReference type="PROSITE" id="PS50109">
    <property type="entry name" value="HIS_KIN"/>
    <property type="match status" value="1"/>
</dbReference>
<accession>A0A1H3RFV1</accession>
<organism evidence="13 14">
    <name type="scientific">Proteiniborus ethanoligenes</name>
    <dbReference type="NCBI Taxonomy" id="415015"/>
    <lineage>
        <taxon>Bacteria</taxon>
        <taxon>Bacillati</taxon>
        <taxon>Bacillota</taxon>
        <taxon>Clostridia</taxon>
        <taxon>Eubacteriales</taxon>
        <taxon>Proteiniborus</taxon>
    </lineage>
</organism>
<dbReference type="InterPro" id="IPR000014">
    <property type="entry name" value="PAS"/>
</dbReference>
<proteinExistence type="predicted"/>
<sequence length="600" mass="67808">MFKSIRWKFITVYFLLVFIAMVIVMAFIIKKFEDNHLNQTTRMMESRVRNLVNMSNNISKNDDWNIVKEEIQTDVKRLPVYATEVIYVIDNSSIALIIASNSSNNKILGQSAFSIGQIQAELIIDAKKYGEKQEGYSSIDNGSNKAKHLAYPILTEEGKVKGIIYITSDMTDMYDTLEESKIILIKATLLALGITVLIGFLIARSITVPINDVTKKAERMAKGDFDQVVEVKSDDEIGQLASMFNHLTLKLKSTLAEVNKEKSKLDTIITHMADGVIAVSLDGQIIHANPVALDMLKLKHEDLSTVKYDELFDEKNNRITLSSIMSENKWRGNEIIQLDSNVYNAEYAPLIDEKENIGGMIIVFQDITEQQKLENMRKEFVANVSHELKTPITTIKSYTETLMDGAIGDKDIAMNFLSIVDDECDRMARIVRSLLQLSDLDYKQTKWNKKSLDINELLEKIYLKIKMAAEEKKQEIKLQLEENIGHITADKDGIEQVILNIITNAIKYTPENGVIEITAKPEGEKVIITVKDDGIGIPKEDMSRIFERFYRVDKARSREMGGTGLGLSIAKQIVEAHSGEIQIQSQYKSGTTVDIIFPLE</sequence>
<evidence type="ECO:0000313" key="14">
    <source>
        <dbReference type="Proteomes" id="UP000198625"/>
    </source>
</evidence>
<dbReference type="SUPFAM" id="SSF55874">
    <property type="entry name" value="ATPase domain of HSP90 chaperone/DNA topoisomerase II/histidine kinase"/>
    <property type="match status" value="1"/>
</dbReference>
<dbReference type="Gene3D" id="1.10.287.130">
    <property type="match status" value="1"/>
</dbReference>
<dbReference type="NCBIfam" id="TIGR00229">
    <property type="entry name" value="sensory_box"/>
    <property type="match status" value="1"/>
</dbReference>
<evidence type="ECO:0000256" key="5">
    <source>
        <dbReference type="ARBA" id="ARBA00022679"/>
    </source>
</evidence>
<evidence type="ECO:0000256" key="7">
    <source>
        <dbReference type="ARBA" id="ARBA00023012"/>
    </source>
</evidence>
<dbReference type="AlphaFoldDB" id="A0A1H3RFV1"/>
<evidence type="ECO:0000256" key="2">
    <source>
        <dbReference type="ARBA" id="ARBA00004370"/>
    </source>
</evidence>
<keyword evidence="8 9" id="KW-0472">Membrane</keyword>
<dbReference type="InterPro" id="IPR036890">
    <property type="entry name" value="HATPase_C_sf"/>
</dbReference>
<dbReference type="FunFam" id="3.30.565.10:FF:000006">
    <property type="entry name" value="Sensor histidine kinase WalK"/>
    <property type="match status" value="1"/>
</dbReference>
<evidence type="ECO:0000256" key="9">
    <source>
        <dbReference type="SAM" id="Phobius"/>
    </source>
</evidence>
<feature type="domain" description="Histidine kinase" evidence="10">
    <location>
        <begin position="383"/>
        <end position="600"/>
    </location>
</feature>
<evidence type="ECO:0000259" key="10">
    <source>
        <dbReference type="PROSITE" id="PS50109"/>
    </source>
</evidence>
<evidence type="ECO:0000259" key="12">
    <source>
        <dbReference type="PROSITE" id="PS50885"/>
    </source>
</evidence>
<dbReference type="RefSeq" id="WP_091731481.1">
    <property type="nucleotide sequence ID" value="NZ_FNQE01000027.1"/>
</dbReference>
<name>A0A1H3RFV1_9FIRM</name>
<dbReference type="PANTHER" id="PTHR45453">
    <property type="entry name" value="PHOSPHATE REGULON SENSOR PROTEIN PHOR"/>
    <property type="match status" value="1"/>
</dbReference>
<comment type="subcellular location">
    <subcellularLocation>
        <location evidence="2">Membrane</location>
    </subcellularLocation>
</comment>
<dbReference type="SMART" id="SM00304">
    <property type="entry name" value="HAMP"/>
    <property type="match status" value="1"/>
</dbReference>
<evidence type="ECO:0000256" key="4">
    <source>
        <dbReference type="ARBA" id="ARBA00022553"/>
    </source>
</evidence>
<evidence type="ECO:0000259" key="11">
    <source>
        <dbReference type="PROSITE" id="PS50112"/>
    </source>
</evidence>
<dbReference type="SUPFAM" id="SSF47384">
    <property type="entry name" value="Homodimeric domain of signal transducing histidine kinase"/>
    <property type="match status" value="1"/>
</dbReference>
<dbReference type="OrthoDB" id="9813151at2"/>
<keyword evidence="7" id="KW-0902">Two-component regulatory system</keyword>
<dbReference type="EC" id="2.7.13.3" evidence="3"/>
<dbReference type="GO" id="GO:0004721">
    <property type="term" value="F:phosphoprotein phosphatase activity"/>
    <property type="evidence" value="ECO:0007669"/>
    <property type="project" value="TreeGrafter"/>
</dbReference>
<evidence type="ECO:0000313" key="13">
    <source>
        <dbReference type="EMBL" id="SDZ24205.1"/>
    </source>
</evidence>
<dbReference type="STRING" id="415015.SAMN05660462_02343"/>
<keyword evidence="6 13" id="KW-0418">Kinase</keyword>
<evidence type="ECO:0000256" key="6">
    <source>
        <dbReference type="ARBA" id="ARBA00022777"/>
    </source>
</evidence>
<dbReference type="CDD" id="cd00130">
    <property type="entry name" value="PAS"/>
    <property type="match status" value="1"/>
</dbReference>
<dbReference type="CDD" id="cd00082">
    <property type="entry name" value="HisKA"/>
    <property type="match status" value="1"/>
</dbReference>
<reference evidence="14" key="1">
    <citation type="submission" date="2016-10" db="EMBL/GenBank/DDBJ databases">
        <authorList>
            <person name="Varghese N."/>
            <person name="Submissions S."/>
        </authorList>
    </citation>
    <scope>NUCLEOTIDE SEQUENCE [LARGE SCALE GENOMIC DNA]</scope>
    <source>
        <strain evidence="14">DSM 21650</strain>
    </source>
</reference>
<keyword evidence="9" id="KW-0812">Transmembrane</keyword>
<feature type="domain" description="PAS" evidence="11">
    <location>
        <begin position="261"/>
        <end position="303"/>
    </location>
</feature>
<feature type="transmembrane region" description="Helical" evidence="9">
    <location>
        <begin position="12"/>
        <end position="29"/>
    </location>
</feature>
<protein>
    <recommendedName>
        <fullName evidence="3">histidine kinase</fullName>
        <ecNumber evidence="3">2.7.13.3</ecNumber>
    </recommendedName>
</protein>
<dbReference type="InterPro" id="IPR036097">
    <property type="entry name" value="HisK_dim/P_sf"/>
</dbReference>
<dbReference type="GO" id="GO:0016036">
    <property type="term" value="P:cellular response to phosphate starvation"/>
    <property type="evidence" value="ECO:0007669"/>
    <property type="project" value="TreeGrafter"/>
</dbReference>
<keyword evidence="14" id="KW-1185">Reference proteome</keyword>
<dbReference type="InterPro" id="IPR003661">
    <property type="entry name" value="HisK_dim/P_dom"/>
</dbReference>